<evidence type="ECO:0000313" key="2">
    <source>
        <dbReference type="Proteomes" id="UP000749559"/>
    </source>
</evidence>
<dbReference type="Proteomes" id="UP000749559">
    <property type="component" value="Unassembled WGS sequence"/>
</dbReference>
<comment type="caution">
    <text evidence="1">The sequence shown here is derived from an EMBL/GenBank/DDBJ whole genome shotgun (WGS) entry which is preliminary data.</text>
</comment>
<feature type="non-terminal residue" evidence="1">
    <location>
        <position position="137"/>
    </location>
</feature>
<reference evidence="1" key="1">
    <citation type="submission" date="2022-03" db="EMBL/GenBank/DDBJ databases">
        <authorList>
            <person name="Martin C."/>
        </authorList>
    </citation>
    <scope>NUCLEOTIDE SEQUENCE</scope>
</reference>
<dbReference type="EMBL" id="CAIIXF020000001">
    <property type="protein sequence ID" value="CAH1775137.1"/>
    <property type="molecule type" value="Genomic_DNA"/>
</dbReference>
<sequence length="137" mass="15683">KKAKRLRYREYLLGDLNEKERKDALKKLKENGGYTNIAFDPSDEPDLEGLMIPLEEANAADIEVLSQTLEDNTPVEEEIPMLEIKHSVSTPGTTKKNPNTTHLSLEDKYKHIPYIDKDSMSDTSSLMRFFQHISDES</sequence>
<protein>
    <submittedName>
        <fullName evidence="1">Uncharacterized protein</fullName>
    </submittedName>
</protein>
<dbReference type="AlphaFoldDB" id="A0A8S4N1P7"/>
<keyword evidence="2" id="KW-1185">Reference proteome</keyword>
<name>A0A8S4N1P7_OWEFU</name>
<organism evidence="1 2">
    <name type="scientific">Owenia fusiformis</name>
    <name type="common">Polychaete worm</name>
    <dbReference type="NCBI Taxonomy" id="6347"/>
    <lineage>
        <taxon>Eukaryota</taxon>
        <taxon>Metazoa</taxon>
        <taxon>Spiralia</taxon>
        <taxon>Lophotrochozoa</taxon>
        <taxon>Annelida</taxon>
        <taxon>Polychaeta</taxon>
        <taxon>Sedentaria</taxon>
        <taxon>Canalipalpata</taxon>
        <taxon>Sabellida</taxon>
        <taxon>Oweniida</taxon>
        <taxon>Oweniidae</taxon>
        <taxon>Owenia</taxon>
    </lineage>
</organism>
<evidence type="ECO:0000313" key="1">
    <source>
        <dbReference type="EMBL" id="CAH1775137.1"/>
    </source>
</evidence>
<proteinExistence type="predicted"/>
<gene>
    <name evidence="1" type="ORF">OFUS_LOCUS2481</name>
</gene>
<accession>A0A8S4N1P7</accession>